<accession>A0A9D3RNA1</accession>
<feature type="compositionally biased region" description="Basic and acidic residues" evidence="1">
    <location>
        <begin position="44"/>
        <end position="57"/>
    </location>
</feature>
<dbReference type="EMBL" id="JAFIRN010000013">
    <property type="protein sequence ID" value="KAG5836773.1"/>
    <property type="molecule type" value="Genomic_DNA"/>
</dbReference>
<dbReference type="Proteomes" id="UP001044222">
    <property type="component" value="Chromosome 13"/>
</dbReference>
<sequence length="69" mass="7484">MIERQIFGTFHTSLFSTATSHPGRAACAPILQPRGPLDSGLTRRPRECSDRTGEHGTSHQSPVVLPSTK</sequence>
<feature type="region of interest" description="Disordered" evidence="1">
    <location>
        <begin position="19"/>
        <end position="69"/>
    </location>
</feature>
<reference evidence="2" key="1">
    <citation type="submission" date="2021-01" db="EMBL/GenBank/DDBJ databases">
        <title>A chromosome-scale assembly of European eel, Anguilla anguilla.</title>
        <authorList>
            <person name="Henkel C."/>
            <person name="Jong-Raadsen S.A."/>
            <person name="Dufour S."/>
            <person name="Weltzien F.-A."/>
            <person name="Palstra A.P."/>
            <person name="Pelster B."/>
            <person name="Spaink H.P."/>
            <person name="Van Den Thillart G.E."/>
            <person name="Jansen H."/>
            <person name="Zahm M."/>
            <person name="Klopp C."/>
            <person name="Cedric C."/>
            <person name="Louis A."/>
            <person name="Berthelot C."/>
            <person name="Parey E."/>
            <person name="Roest Crollius H."/>
            <person name="Montfort J."/>
            <person name="Robinson-Rechavi M."/>
            <person name="Bucao C."/>
            <person name="Bouchez O."/>
            <person name="Gislard M."/>
            <person name="Lluch J."/>
            <person name="Milhes M."/>
            <person name="Lampietro C."/>
            <person name="Lopez Roques C."/>
            <person name="Donnadieu C."/>
            <person name="Braasch I."/>
            <person name="Desvignes T."/>
            <person name="Postlethwait J."/>
            <person name="Bobe J."/>
            <person name="Guiguen Y."/>
            <person name="Dirks R."/>
        </authorList>
    </citation>
    <scope>NUCLEOTIDE SEQUENCE</scope>
    <source>
        <strain evidence="2">Tag_6206</strain>
        <tissue evidence="2">Liver</tissue>
    </source>
</reference>
<proteinExistence type="predicted"/>
<evidence type="ECO:0000313" key="2">
    <source>
        <dbReference type="EMBL" id="KAG5836773.1"/>
    </source>
</evidence>
<gene>
    <name evidence="2" type="ORF">ANANG_G00232150</name>
</gene>
<evidence type="ECO:0000256" key="1">
    <source>
        <dbReference type="SAM" id="MobiDB-lite"/>
    </source>
</evidence>
<evidence type="ECO:0000313" key="3">
    <source>
        <dbReference type="Proteomes" id="UP001044222"/>
    </source>
</evidence>
<comment type="caution">
    <text evidence="2">The sequence shown here is derived from an EMBL/GenBank/DDBJ whole genome shotgun (WGS) entry which is preliminary data.</text>
</comment>
<organism evidence="2 3">
    <name type="scientific">Anguilla anguilla</name>
    <name type="common">European freshwater eel</name>
    <name type="synonym">Muraena anguilla</name>
    <dbReference type="NCBI Taxonomy" id="7936"/>
    <lineage>
        <taxon>Eukaryota</taxon>
        <taxon>Metazoa</taxon>
        <taxon>Chordata</taxon>
        <taxon>Craniata</taxon>
        <taxon>Vertebrata</taxon>
        <taxon>Euteleostomi</taxon>
        <taxon>Actinopterygii</taxon>
        <taxon>Neopterygii</taxon>
        <taxon>Teleostei</taxon>
        <taxon>Anguilliformes</taxon>
        <taxon>Anguillidae</taxon>
        <taxon>Anguilla</taxon>
    </lineage>
</organism>
<protein>
    <submittedName>
        <fullName evidence="2">Uncharacterized protein</fullName>
    </submittedName>
</protein>
<keyword evidence="3" id="KW-1185">Reference proteome</keyword>
<dbReference type="AlphaFoldDB" id="A0A9D3RNA1"/>
<name>A0A9D3RNA1_ANGAN</name>